<dbReference type="Gene3D" id="1.10.110.10">
    <property type="entry name" value="Plant lipid-transfer and hydrophobic proteins"/>
    <property type="match status" value="1"/>
</dbReference>
<protein>
    <recommendedName>
        <fullName evidence="4">Bifunctional inhibitor/plant lipid transfer protein/seed storage helical domain-containing protein</fullName>
    </recommendedName>
</protein>
<dbReference type="SUPFAM" id="SSF47699">
    <property type="entry name" value="Bifunctional inhibitor/lipid-transfer protein/seed storage 2S albumin"/>
    <property type="match status" value="1"/>
</dbReference>
<evidence type="ECO:0000259" key="4">
    <source>
        <dbReference type="Pfam" id="PF14368"/>
    </source>
</evidence>
<feature type="chain" id="PRO_5043764768" description="Bifunctional inhibitor/plant lipid transfer protein/seed storage helical domain-containing protein" evidence="3">
    <location>
        <begin position="23"/>
        <end position="221"/>
    </location>
</feature>
<evidence type="ECO:0000256" key="2">
    <source>
        <dbReference type="ARBA" id="ARBA00023121"/>
    </source>
</evidence>
<name>A0AAV6XU06_9LAMI</name>
<keyword evidence="2" id="KW-0446">Lipid-binding</keyword>
<organism evidence="5 6">
    <name type="scientific">Buddleja alternifolia</name>
    <dbReference type="NCBI Taxonomy" id="168488"/>
    <lineage>
        <taxon>Eukaryota</taxon>
        <taxon>Viridiplantae</taxon>
        <taxon>Streptophyta</taxon>
        <taxon>Embryophyta</taxon>
        <taxon>Tracheophyta</taxon>
        <taxon>Spermatophyta</taxon>
        <taxon>Magnoliopsida</taxon>
        <taxon>eudicotyledons</taxon>
        <taxon>Gunneridae</taxon>
        <taxon>Pentapetalae</taxon>
        <taxon>asterids</taxon>
        <taxon>lamiids</taxon>
        <taxon>Lamiales</taxon>
        <taxon>Scrophulariaceae</taxon>
        <taxon>Buddlejeae</taxon>
        <taxon>Buddleja</taxon>
    </lineage>
</organism>
<sequence length="221" mass="23931">MKRGLASVSVFCLVAMIHVLLAVEGIEPPTPKCDPEELKPCGEFIGWGQRPSAECCNKLTKQELCLCIYADINSPKYTPSLRSPNGLKVIAACGINYPIYPLPPPPSFVPVYRTSANARYHLACKPVGQKTILEGDFMDAKIGRFEELDGPPFTSLNAASYVLVSVFSFKGPSSPQFPHLSSTLLLTQGLPIPLPPLGANKGIKLVFFHSLLPFIGIMDAS</sequence>
<evidence type="ECO:0000313" key="5">
    <source>
        <dbReference type="EMBL" id="KAG8384106.1"/>
    </source>
</evidence>
<dbReference type="InterPro" id="IPR033872">
    <property type="entry name" value="nsLTP2"/>
</dbReference>
<keyword evidence="3" id="KW-0732">Signal</keyword>
<dbReference type="AlphaFoldDB" id="A0AAV6XU06"/>
<comment type="caution">
    <text evidence="5">The sequence shown here is derived from an EMBL/GenBank/DDBJ whole genome shotgun (WGS) entry which is preliminary data.</text>
</comment>
<dbReference type="Proteomes" id="UP000826271">
    <property type="component" value="Unassembled WGS sequence"/>
</dbReference>
<proteinExistence type="predicted"/>
<dbReference type="InterPro" id="IPR016140">
    <property type="entry name" value="Bifunc_inhib/LTP/seed_store"/>
</dbReference>
<reference evidence="5" key="1">
    <citation type="submission" date="2019-10" db="EMBL/GenBank/DDBJ databases">
        <authorList>
            <person name="Zhang R."/>
            <person name="Pan Y."/>
            <person name="Wang J."/>
            <person name="Ma R."/>
            <person name="Yu S."/>
        </authorList>
    </citation>
    <scope>NUCLEOTIDE SEQUENCE</scope>
    <source>
        <strain evidence="5">LA-IB0</strain>
        <tissue evidence="5">Leaf</tissue>
    </source>
</reference>
<keyword evidence="1" id="KW-0813">Transport</keyword>
<evidence type="ECO:0000313" key="6">
    <source>
        <dbReference type="Proteomes" id="UP000826271"/>
    </source>
</evidence>
<evidence type="ECO:0000256" key="1">
    <source>
        <dbReference type="ARBA" id="ARBA00022448"/>
    </source>
</evidence>
<dbReference type="InterPro" id="IPR036312">
    <property type="entry name" value="Bifun_inhib/LTP/seed_sf"/>
</dbReference>
<gene>
    <name evidence="5" type="ORF">BUALT_Bualt04G0083500</name>
</gene>
<feature type="domain" description="Bifunctional inhibitor/plant lipid transfer protein/seed storage helical" evidence="4">
    <location>
        <begin position="28"/>
        <end position="97"/>
    </location>
</feature>
<dbReference type="GO" id="GO:0008289">
    <property type="term" value="F:lipid binding"/>
    <property type="evidence" value="ECO:0007669"/>
    <property type="project" value="UniProtKB-KW"/>
</dbReference>
<evidence type="ECO:0000256" key="3">
    <source>
        <dbReference type="SAM" id="SignalP"/>
    </source>
</evidence>
<dbReference type="Pfam" id="PF14368">
    <property type="entry name" value="LTP_2"/>
    <property type="match status" value="1"/>
</dbReference>
<feature type="signal peptide" evidence="3">
    <location>
        <begin position="1"/>
        <end position="22"/>
    </location>
</feature>
<dbReference type="PANTHER" id="PTHR33214">
    <property type="entry name" value="BIFUNCTIONAL INHIBITOR/LIPID-TRANSFER PROTEIN/SEED STORAGE 2S ALBUMIN SUPERFAMILY PROTEIN"/>
    <property type="match status" value="1"/>
</dbReference>
<keyword evidence="6" id="KW-1185">Reference proteome</keyword>
<dbReference type="EMBL" id="WHWC01000004">
    <property type="protein sequence ID" value="KAG8384106.1"/>
    <property type="molecule type" value="Genomic_DNA"/>
</dbReference>
<dbReference type="GO" id="GO:0006869">
    <property type="term" value="P:lipid transport"/>
    <property type="evidence" value="ECO:0007669"/>
    <property type="project" value="InterPro"/>
</dbReference>
<accession>A0AAV6XU06</accession>
<dbReference type="PANTHER" id="PTHR33214:SF73">
    <property type="entry name" value="BIFUNCTIONAL INHIBITOR_LIPID-TRANSFER PROTEIN_SEED STORAGE 2S ALBUMIN SUPERFAMILY PROTEIN"/>
    <property type="match status" value="1"/>
</dbReference>